<evidence type="ECO:0000256" key="3">
    <source>
        <dbReference type="ARBA" id="ARBA00022827"/>
    </source>
</evidence>
<name>A0ABX9W0C8_9GAMM</name>
<keyword evidence="7" id="KW-1185">Reference proteome</keyword>
<dbReference type="Proteomes" id="UP000274695">
    <property type="component" value="Unassembled WGS sequence"/>
</dbReference>
<feature type="domain" description="FAD/NAD(P)-binding" evidence="5">
    <location>
        <begin position="35"/>
        <end position="337"/>
    </location>
</feature>
<keyword evidence="3" id="KW-0274">FAD</keyword>
<evidence type="ECO:0000256" key="4">
    <source>
        <dbReference type="ARBA" id="ARBA00023002"/>
    </source>
</evidence>
<dbReference type="InterPro" id="IPR051169">
    <property type="entry name" value="NADH-Q_oxidoreductase"/>
</dbReference>
<dbReference type="PANTHER" id="PTHR42913:SF9">
    <property type="entry name" value="SLR1591 PROTEIN"/>
    <property type="match status" value="1"/>
</dbReference>
<evidence type="ECO:0000259" key="5">
    <source>
        <dbReference type="Pfam" id="PF07992"/>
    </source>
</evidence>
<comment type="caution">
    <text evidence="6">The sequence shown here is derived from an EMBL/GenBank/DDBJ whole genome shotgun (WGS) entry which is preliminary data.</text>
</comment>
<gene>
    <name evidence="6" type="ORF">D0911_12825</name>
</gene>
<reference evidence="6 7" key="1">
    <citation type="submission" date="2018-10" db="EMBL/GenBank/DDBJ databases">
        <title>Draft genome sequence of Zhongshania sp. DSW25-10.</title>
        <authorList>
            <person name="Oh J."/>
        </authorList>
    </citation>
    <scope>NUCLEOTIDE SEQUENCE [LARGE SCALE GENOMIC DNA]</scope>
    <source>
        <strain evidence="6 7">DSW25-10</strain>
    </source>
</reference>
<keyword evidence="2" id="KW-0285">Flavoprotein</keyword>
<dbReference type="EMBL" id="RHGB01000014">
    <property type="protein sequence ID" value="RNL60880.1"/>
    <property type="molecule type" value="Genomic_DNA"/>
</dbReference>
<organism evidence="6 7">
    <name type="scientific">Zhongshania marina</name>
    <dbReference type="NCBI Taxonomy" id="2304603"/>
    <lineage>
        <taxon>Bacteria</taxon>
        <taxon>Pseudomonadati</taxon>
        <taxon>Pseudomonadota</taxon>
        <taxon>Gammaproteobacteria</taxon>
        <taxon>Cellvibrionales</taxon>
        <taxon>Spongiibacteraceae</taxon>
        <taxon>Zhongshania</taxon>
    </lineage>
</organism>
<dbReference type="InterPro" id="IPR017584">
    <property type="entry name" value="Pyridine_nucleo_diS_OxRdtase_N"/>
</dbReference>
<evidence type="ECO:0000313" key="7">
    <source>
        <dbReference type="Proteomes" id="UP000274695"/>
    </source>
</evidence>
<dbReference type="Pfam" id="PF07992">
    <property type="entry name" value="Pyr_redox_2"/>
    <property type="match status" value="1"/>
</dbReference>
<dbReference type="InterPro" id="IPR023753">
    <property type="entry name" value="FAD/NAD-binding_dom"/>
</dbReference>
<dbReference type="PANTHER" id="PTHR42913">
    <property type="entry name" value="APOPTOSIS-INDUCING FACTOR 1"/>
    <property type="match status" value="1"/>
</dbReference>
<sequence length="407" mass="45834">MTYCSLQIYTPIFTITRQNTHRHKKEGNTHISNKELILVGGGHAHVQVLKLWGLNPLAGVNLTLISPQHQTPYSGMLPGLIAGHYSQAATHIDLIQLCQFAGAKFIQASLAHIDLAGKQLHLNENDHTIKFDVLSLNSGITPNLTIEGVSDFATPVKPISEFYPRWQQTLDELCSENTAKSIGVVGGGAAGVELTLAMQHAVLHHAGISREVRFHFVYRDDEPLKQFPRRIRHRVHAALTKAGIALHNHSEVCKLKHNKMYFADKHSLHCDYIFWCTSASAPEWPKKSGLDTDKQGFIRVHDTLQSSSHSFVFASGDVAQQYNHPRPHAGVFAVRQGPILFQNLQRKLLAKPLVKHRPQQHFLSILALGDKEAIAYRRFFPALQGGWVWRWKDTIDRRFMAMFSKLN</sequence>
<dbReference type="Gene3D" id="3.50.50.100">
    <property type="match status" value="1"/>
</dbReference>
<dbReference type="InterPro" id="IPR036188">
    <property type="entry name" value="FAD/NAD-bd_sf"/>
</dbReference>
<accession>A0ABX9W0C8</accession>
<evidence type="ECO:0000256" key="2">
    <source>
        <dbReference type="ARBA" id="ARBA00022630"/>
    </source>
</evidence>
<dbReference type="NCBIfam" id="TIGR03169">
    <property type="entry name" value="Nterm_to_SelD"/>
    <property type="match status" value="1"/>
</dbReference>
<protein>
    <submittedName>
        <fullName evidence="6">FAD-dependent oxidoreductase</fullName>
    </submittedName>
</protein>
<proteinExistence type="predicted"/>
<evidence type="ECO:0000313" key="6">
    <source>
        <dbReference type="EMBL" id="RNL60880.1"/>
    </source>
</evidence>
<comment type="cofactor">
    <cofactor evidence="1">
        <name>FAD</name>
        <dbReference type="ChEBI" id="CHEBI:57692"/>
    </cofactor>
</comment>
<keyword evidence="4" id="KW-0560">Oxidoreductase</keyword>
<evidence type="ECO:0000256" key="1">
    <source>
        <dbReference type="ARBA" id="ARBA00001974"/>
    </source>
</evidence>
<dbReference type="SUPFAM" id="SSF51905">
    <property type="entry name" value="FAD/NAD(P)-binding domain"/>
    <property type="match status" value="2"/>
</dbReference>